<keyword evidence="2" id="KW-1185">Reference proteome</keyword>
<protein>
    <submittedName>
        <fullName evidence="1">Uncharacterized protein</fullName>
    </submittedName>
</protein>
<organism evidence="1 2">
    <name type="scientific">Trichothecium roseum</name>
    <dbReference type="NCBI Taxonomy" id="47278"/>
    <lineage>
        <taxon>Eukaryota</taxon>
        <taxon>Fungi</taxon>
        <taxon>Dikarya</taxon>
        <taxon>Ascomycota</taxon>
        <taxon>Pezizomycotina</taxon>
        <taxon>Sordariomycetes</taxon>
        <taxon>Hypocreomycetidae</taxon>
        <taxon>Hypocreales</taxon>
        <taxon>Hypocreales incertae sedis</taxon>
        <taxon>Trichothecium</taxon>
    </lineage>
</organism>
<accession>A0ACC0V3P4</accession>
<evidence type="ECO:0000313" key="2">
    <source>
        <dbReference type="Proteomes" id="UP001163324"/>
    </source>
</evidence>
<evidence type="ECO:0000313" key="1">
    <source>
        <dbReference type="EMBL" id="KAI9901016.1"/>
    </source>
</evidence>
<comment type="caution">
    <text evidence="1">The sequence shown here is derived from an EMBL/GenBank/DDBJ whole genome shotgun (WGS) entry which is preliminary data.</text>
</comment>
<gene>
    <name evidence="1" type="ORF">N3K66_002833</name>
</gene>
<proteinExistence type="predicted"/>
<dbReference type="Proteomes" id="UP001163324">
    <property type="component" value="Chromosome 3"/>
</dbReference>
<dbReference type="EMBL" id="CM047942">
    <property type="protein sequence ID" value="KAI9901016.1"/>
    <property type="molecule type" value="Genomic_DNA"/>
</dbReference>
<reference evidence="1" key="1">
    <citation type="submission" date="2022-10" db="EMBL/GenBank/DDBJ databases">
        <title>Complete Genome of Trichothecium roseum strain YXFP-22015, a Plant Pathogen Isolated from Citrus.</title>
        <authorList>
            <person name="Wang Y."/>
            <person name="Zhu L."/>
        </authorList>
    </citation>
    <scope>NUCLEOTIDE SEQUENCE</scope>
    <source>
        <strain evidence="1">YXFP-22015</strain>
    </source>
</reference>
<name>A0ACC0V3P4_9HYPO</name>
<sequence>MLKLSKKWHRRRSGVFGDDYEFSNDQPWVKHARSLSFVNETEDIISLNRPASETSSSSTTASPPPTKKPRCQASPRSRSWSPQPIAAAAAAETFSSSPSAASAPIVQASSWDGIGYEDQASVQTTDHHHHQYDANANLTPEATHAPASPAAAAPSTSLQGSAASHLDADIAGNNVLHDPITERSSDIPNSISFSHLLNPVRSSTNLVGPHPPPPPPATAAAALPLNGFTPGLGSPPTNLEAEQQQEQQHHHTSSAASSSYSPGSEIYLSTPQWPLRDAKEAHLMRYYIHNISPQFDMCDGDRHFGRVVPLRAAMCPPLLNAILAAAAKRLSRIANYDESVVDLYHNKCLEVLIPALSNLDVVEDENLLTAIVILRYVEELDVPISAPAPESHLIGTRVLLGAQASMYNYTGLRLAAFWLALRQEIYMAFVHARSVHANFALIDRDWMLNNSGDESCKYANRIILHCADCLRFCYDPEDQSTKTWEQLRRFQQDWWDNRPWFFQPIFEAEPDEGVAAGGGFPKEVHLSDATIMGVQHYYLARMLLTAHDPNVPKLGPGRIAAFRRSDLEIKAMVRTVCGIAVSNPQTAPAHVNASMAITMAGDRFTERGEQKALSEILYKTDEELAWPTRSARLMLEDSWGIS</sequence>